<dbReference type="OrthoDB" id="2440789at2759"/>
<reference evidence="1" key="1">
    <citation type="submission" date="2021-06" db="EMBL/GenBank/DDBJ databases">
        <authorList>
            <person name="Kallberg Y."/>
            <person name="Tangrot J."/>
            <person name="Rosling A."/>
        </authorList>
    </citation>
    <scope>NUCLEOTIDE SEQUENCE</scope>
    <source>
        <strain evidence="1">UK204</strain>
    </source>
</reference>
<comment type="caution">
    <text evidence="1">The sequence shown here is derived from an EMBL/GenBank/DDBJ whole genome shotgun (WGS) entry which is preliminary data.</text>
</comment>
<evidence type="ECO:0000313" key="1">
    <source>
        <dbReference type="EMBL" id="CAG8691233.1"/>
    </source>
</evidence>
<protein>
    <submittedName>
        <fullName evidence="1">13180_t:CDS:1</fullName>
    </submittedName>
</protein>
<dbReference type="EMBL" id="CAJVPQ010006948">
    <property type="protein sequence ID" value="CAG8691233.1"/>
    <property type="molecule type" value="Genomic_DNA"/>
</dbReference>
<evidence type="ECO:0000313" key="2">
    <source>
        <dbReference type="Proteomes" id="UP000789570"/>
    </source>
</evidence>
<dbReference type="Proteomes" id="UP000789570">
    <property type="component" value="Unassembled WGS sequence"/>
</dbReference>
<dbReference type="AlphaFoldDB" id="A0A9N9ERF9"/>
<feature type="non-terminal residue" evidence="1">
    <location>
        <position position="1"/>
    </location>
</feature>
<gene>
    <name evidence="1" type="ORF">FCALED_LOCUS12968</name>
</gene>
<organism evidence="1 2">
    <name type="scientific">Funneliformis caledonium</name>
    <dbReference type="NCBI Taxonomy" id="1117310"/>
    <lineage>
        <taxon>Eukaryota</taxon>
        <taxon>Fungi</taxon>
        <taxon>Fungi incertae sedis</taxon>
        <taxon>Mucoromycota</taxon>
        <taxon>Glomeromycotina</taxon>
        <taxon>Glomeromycetes</taxon>
        <taxon>Glomerales</taxon>
        <taxon>Glomeraceae</taxon>
        <taxon>Funneliformis</taxon>
    </lineage>
</organism>
<sequence length="72" mass="8445">MYKAIKEHILSEKIKNHSTHLLQDDISNATDSTENNLIFNFDQLENKIIRKDPEREIKGERNENEIPNKILG</sequence>
<accession>A0A9N9ERF9</accession>
<name>A0A9N9ERF9_9GLOM</name>
<proteinExistence type="predicted"/>
<keyword evidence="2" id="KW-1185">Reference proteome</keyword>